<keyword evidence="3" id="KW-1185">Reference proteome</keyword>
<comment type="caution">
    <text evidence="2">The sequence shown here is derived from an EMBL/GenBank/DDBJ whole genome shotgun (WGS) entry which is preliminary data.</text>
</comment>
<evidence type="ECO:0000313" key="2">
    <source>
        <dbReference type="EMBL" id="GMA32368.1"/>
    </source>
</evidence>
<feature type="compositionally biased region" description="Polar residues" evidence="1">
    <location>
        <begin position="20"/>
        <end position="52"/>
    </location>
</feature>
<reference evidence="2" key="1">
    <citation type="journal article" date="2014" name="Int. J. Syst. Evol. Microbiol.">
        <title>Complete genome sequence of Corynebacterium casei LMG S-19264T (=DSM 44701T), isolated from a smear-ripened cheese.</title>
        <authorList>
            <consortium name="US DOE Joint Genome Institute (JGI-PGF)"/>
            <person name="Walter F."/>
            <person name="Albersmeier A."/>
            <person name="Kalinowski J."/>
            <person name="Ruckert C."/>
        </authorList>
    </citation>
    <scope>NUCLEOTIDE SEQUENCE</scope>
    <source>
        <strain evidence="2">NBRC 112290</strain>
    </source>
</reference>
<name>A0AA37XFC4_9MICO</name>
<dbReference type="Proteomes" id="UP001157161">
    <property type="component" value="Unassembled WGS sequence"/>
</dbReference>
<organism evidence="2 3">
    <name type="scientific">Litorihabitans aurantiacus</name>
    <dbReference type="NCBI Taxonomy" id="1930061"/>
    <lineage>
        <taxon>Bacteria</taxon>
        <taxon>Bacillati</taxon>
        <taxon>Actinomycetota</taxon>
        <taxon>Actinomycetes</taxon>
        <taxon>Micrococcales</taxon>
        <taxon>Beutenbergiaceae</taxon>
        <taxon>Litorihabitans</taxon>
    </lineage>
</organism>
<accession>A0AA37XFC4</accession>
<proteinExistence type="predicted"/>
<dbReference type="EMBL" id="BSUM01000001">
    <property type="protein sequence ID" value="GMA32368.1"/>
    <property type="molecule type" value="Genomic_DNA"/>
</dbReference>
<reference evidence="2" key="2">
    <citation type="submission" date="2023-02" db="EMBL/GenBank/DDBJ databases">
        <authorList>
            <person name="Sun Q."/>
            <person name="Mori K."/>
        </authorList>
    </citation>
    <scope>NUCLEOTIDE SEQUENCE</scope>
    <source>
        <strain evidence="2">NBRC 112290</strain>
    </source>
</reference>
<protein>
    <submittedName>
        <fullName evidence="2">Uncharacterized protein</fullName>
    </submittedName>
</protein>
<evidence type="ECO:0000256" key="1">
    <source>
        <dbReference type="SAM" id="MobiDB-lite"/>
    </source>
</evidence>
<feature type="region of interest" description="Disordered" evidence="1">
    <location>
        <begin position="20"/>
        <end position="67"/>
    </location>
</feature>
<dbReference type="AlphaFoldDB" id="A0AA37XFC4"/>
<evidence type="ECO:0000313" key="3">
    <source>
        <dbReference type="Proteomes" id="UP001157161"/>
    </source>
</evidence>
<feature type="compositionally biased region" description="Low complexity" evidence="1">
    <location>
        <begin position="57"/>
        <end position="67"/>
    </location>
</feature>
<sequence length="131" mass="13553">MKPKCEIDVKAMKRMTSCWPSATSAPYRSETSASTTITGAAQRDASGNSGRQSAIIPNVPTLSSTPTSSVEVPGVACAVASGSQVCTGHMGAFTANAKKNATKSQRWVAVSSTAPARVSIRKPCSPPGPWR</sequence>
<gene>
    <name evidence="2" type="ORF">GCM10025875_23600</name>
</gene>